<accession>A0A0D7AKK8</accession>
<feature type="compositionally biased region" description="Low complexity" evidence="1">
    <location>
        <begin position="181"/>
        <end position="191"/>
    </location>
</feature>
<evidence type="ECO:0000313" key="2">
    <source>
        <dbReference type="EMBL" id="KIY52400.1"/>
    </source>
</evidence>
<dbReference type="AlphaFoldDB" id="A0A0D7AKK8"/>
<sequence length="351" mass="39141">MTVVDTDDAAAVTVDLTESTSVRSMPFGNHRKFCRTHDDYGFCRHDHVTAQRTAQRPAGRDADAERQQLEFRLFDFDDGVQLVNKVQLSNCDGAGLGSIHSSMDCSMDSQLTNPVPLERRSCGYGKSYGGPSPMSLVQYSFAQSLKSSISCLSRTSLFSAVQRLLSPFLWNAQDESRAPSDCDSDASSPTSECPSPHVPSPELSPHLDVFVLRRRVAALKDDLQYADFEMQQGSDDRATLRRICLRMMRHDKGEKAVAKDGKDGAMRVDAPISLARPSHLLKRKRHMDSVIDPRPFYGTPMLPATRPTRPLPRSQRVLSAMLAVASWHQVGRDCPRILHTGFWDVARLYQS</sequence>
<protein>
    <submittedName>
        <fullName evidence="2">Uncharacterized protein</fullName>
    </submittedName>
</protein>
<feature type="region of interest" description="Disordered" evidence="1">
    <location>
        <begin position="175"/>
        <end position="201"/>
    </location>
</feature>
<gene>
    <name evidence="2" type="ORF">FISHEDRAFT_55913</name>
</gene>
<name>A0A0D7AKK8_9AGAR</name>
<evidence type="ECO:0000256" key="1">
    <source>
        <dbReference type="SAM" id="MobiDB-lite"/>
    </source>
</evidence>
<organism evidence="2 3">
    <name type="scientific">Fistulina hepatica ATCC 64428</name>
    <dbReference type="NCBI Taxonomy" id="1128425"/>
    <lineage>
        <taxon>Eukaryota</taxon>
        <taxon>Fungi</taxon>
        <taxon>Dikarya</taxon>
        <taxon>Basidiomycota</taxon>
        <taxon>Agaricomycotina</taxon>
        <taxon>Agaricomycetes</taxon>
        <taxon>Agaricomycetidae</taxon>
        <taxon>Agaricales</taxon>
        <taxon>Fistulinaceae</taxon>
        <taxon>Fistulina</taxon>
    </lineage>
</organism>
<evidence type="ECO:0000313" key="3">
    <source>
        <dbReference type="Proteomes" id="UP000054144"/>
    </source>
</evidence>
<reference evidence="2 3" key="1">
    <citation type="journal article" date="2015" name="Fungal Genet. Biol.">
        <title>Evolution of novel wood decay mechanisms in Agaricales revealed by the genome sequences of Fistulina hepatica and Cylindrobasidium torrendii.</title>
        <authorList>
            <person name="Floudas D."/>
            <person name="Held B.W."/>
            <person name="Riley R."/>
            <person name="Nagy L.G."/>
            <person name="Koehler G."/>
            <person name="Ransdell A.S."/>
            <person name="Younus H."/>
            <person name="Chow J."/>
            <person name="Chiniquy J."/>
            <person name="Lipzen A."/>
            <person name="Tritt A."/>
            <person name="Sun H."/>
            <person name="Haridas S."/>
            <person name="LaButti K."/>
            <person name="Ohm R.A."/>
            <person name="Kues U."/>
            <person name="Blanchette R.A."/>
            <person name="Grigoriev I.V."/>
            <person name="Minto R.E."/>
            <person name="Hibbett D.S."/>
        </authorList>
    </citation>
    <scope>NUCLEOTIDE SEQUENCE [LARGE SCALE GENOMIC DNA]</scope>
    <source>
        <strain evidence="2 3">ATCC 64428</strain>
    </source>
</reference>
<proteinExistence type="predicted"/>
<keyword evidence="3" id="KW-1185">Reference proteome</keyword>
<dbReference type="EMBL" id="KN881643">
    <property type="protein sequence ID" value="KIY52400.1"/>
    <property type="molecule type" value="Genomic_DNA"/>
</dbReference>
<dbReference type="Proteomes" id="UP000054144">
    <property type="component" value="Unassembled WGS sequence"/>
</dbReference>